<dbReference type="Proteomes" id="UP001420932">
    <property type="component" value="Unassembled WGS sequence"/>
</dbReference>
<dbReference type="PANTHER" id="PTHR12210">
    <property type="entry name" value="DULLARD PROTEIN PHOSPHATASE"/>
    <property type="match status" value="1"/>
</dbReference>
<dbReference type="EMBL" id="JBBNAF010000007">
    <property type="protein sequence ID" value="KAK9128659.1"/>
    <property type="molecule type" value="Genomic_DNA"/>
</dbReference>
<dbReference type="InterPro" id="IPR004274">
    <property type="entry name" value="FCP1_dom"/>
</dbReference>
<evidence type="ECO:0000313" key="3">
    <source>
        <dbReference type="EMBL" id="KAK9128659.1"/>
    </source>
</evidence>
<evidence type="ECO:0000313" key="4">
    <source>
        <dbReference type="Proteomes" id="UP001420932"/>
    </source>
</evidence>
<dbReference type="InterPro" id="IPR036412">
    <property type="entry name" value="HAD-like_sf"/>
</dbReference>
<evidence type="ECO:0000259" key="2">
    <source>
        <dbReference type="PROSITE" id="PS50969"/>
    </source>
</evidence>
<dbReference type="SUPFAM" id="SSF56784">
    <property type="entry name" value="HAD-like"/>
    <property type="match status" value="1"/>
</dbReference>
<organism evidence="3 4">
    <name type="scientific">Stephania yunnanensis</name>
    <dbReference type="NCBI Taxonomy" id="152371"/>
    <lineage>
        <taxon>Eukaryota</taxon>
        <taxon>Viridiplantae</taxon>
        <taxon>Streptophyta</taxon>
        <taxon>Embryophyta</taxon>
        <taxon>Tracheophyta</taxon>
        <taxon>Spermatophyta</taxon>
        <taxon>Magnoliopsida</taxon>
        <taxon>Ranunculales</taxon>
        <taxon>Menispermaceae</taxon>
        <taxon>Menispermoideae</taxon>
        <taxon>Cissampelideae</taxon>
        <taxon>Stephania</taxon>
    </lineage>
</organism>
<gene>
    <name evidence="3" type="ORF">Syun_017456</name>
</gene>
<proteinExistence type="predicted"/>
<name>A0AAP0J737_9MAGN</name>
<evidence type="ECO:0000256" key="1">
    <source>
        <dbReference type="SAM" id="MobiDB-lite"/>
    </source>
</evidence>
<sequence>MGSSERVKRIKSNVLGEESDAHKGEGFECEKISEIEGDDGIEPVKKLFLIEKNRTEVCVDGEKRKVKKRKNRKEKNELCTSFENNECIERNSHEVNRMDGVEEKSSGDSACTVSAASNDPQKVLPEFNGLGRSFYRSEDAHTEVCLKVKRRKSKKNNGKEKIEFCNSLENKDILPKENGDLCTGRSCNDSIQATNIVPEAKNDGKKGLFSESKVHGNLVVSWKENRTQVCLEVYKRKKSKGKRDLAASEESKHSVHNMLEGNGDVAEGASAQTTKNALVEKTDVQECMPPELQEQKCIGTTSKIMKSNKNVCLKIYERKSKKKNGKRRIELSNSLTSKHIEQNLPEEHGDVSMEKFSDECTKDTRIVQEATNASREELFPKLQLHVEKNVGMSLSKVRDVAGCSHSHSAQNKDFEGASSNLCASIERAPPAIVRKKLLVLDLNGLLVDIVSFVPRGYRSDTRISRKDLFKRPFCDDFLKFCFEKFNIGVWSSRFKWNVDRVVDYVIGDRKNELLFCWDQSHCTNTGAMTIENSRKPLMLKELQKLWDKHDPDLPWELGEYNQSNTLLLDDSPYKALRNPPHTAIFPAPYSFSVQNDNSLGSEGDLRVYLEGVAMADDVQKYVEQHPFGQRPISSKNPSWDFYLKILQEEHYSCEHTLLS</sequence>
<reference evidence="3 4" key="1">
    <citation type="submission" date="2024-01" db="EMBL/GenBank/DDBJ databases">
        <title>Genome assemblies of Stephania.</title>
        <authorList>
            <person name="Yang L."/>
        </authorList>
    </citation>
    <scope>NUCLEOTIDE SEQUENCE [LARGE SCALE GENOMIC DNA]</scope>
    <source>
        <strain evidence="3">YNDBR</strain>
        <tissue evidence="3">Leaf</tissue>
    </source>
</reference>
<feature type="region of interest" description="Disordered" evidence="1">
    <location>
        <begin position="1"/>
        <end position="23"/>
    </location>
</feature>
<dbReference type="PROSITE" id="PS50969">
    <property type="entry name" value="FCP1"/>
    <property type="match status" value="1"/>
</dbReference>
<dbReference type="InterPro" id="IPR050365">
    <property type="entry name" value="TIM50"/>
</dbReference>
<dbReference type="AlphaFoldDB" id="A0AAP0J737"/>
<dbReference type="Gene3D" id="3.40.50.1000">
    <property type="entry name" value="HAD superfamily/HAD-like"/>
    <property type="match status" value="1"/>
</dbReference>
<dbReference type="SMART" id="SM00577">
    <property type="entry name" value="CPDc"/>
    <property type="match status" value="1"/>
</dbReference>
<keyword evidence="4" id="KW-1185">Reference proteome</keyword>
<dbReference type="Pfam" id="PF03031">
    <property type="entry name" value="NIF"/>
    <property type="match status" value="1"/>
</dbReference>
<protein>
    <recommendedName>
        <fullName evidence="2">FCP1 homology domain-containing protein</fullName>
    </recommendedName>
</protein>
<dbReference type="FunFam" id="3.40.50.1000:FF:000257">
    <property type="entry name" value="Haloacid dehalogenase-like hydrolase (HAD) superfamily protein"/>
    <property type="match status" value="1"/>
</dbReference>
<feature type="domain" description="FCP1 homology" evidence="2">
    <location>
        <begin position="431"/>
        <end position="612"/>
    </location>
</feature>
<dbReference type="InterPro" id="IPR023214">
    <property type="entry name" value="HAD_sf"/>
</dbReference>
<comment type="caution">
    <text evidence="3">The sequence shown here is derived from an EMBL/GenBank/DDBJ whole genome shotgun (WGS) entry which is preliminary data.</text>
</comment>
<accession>A0AAP0J737</accession>